<dbReference type="InterPro" id="IPR036837">
    <property type="entry name" value="Cation_efflux_CTD_sf"/>
</dbReference>
<evidence type="ECO:0000256" key="2">
    <source>
        <dbReference type="ARBA" id="ARBA00010212"/>
    </source>
</evidence>
<dbReference type="InterPro" id="IPR027470">
    <property type="entry name" value="Cation_efflux_CTD"/>
</dbReference>
<dbReference type="GO" id="GO:0015093">
    <property type="term" value="F:ferrous iron transmembrane transporter activity"/>
    <property type="evidence" value="ECO:0007669"/>
    <property type="project" value="TreeGrafter"/>
</dbReference>
<dbReference type="Proteomes" id="UP000321814">
    <property type="component" value="Unassembled WGS sequence"/>
</dbReference>
<comment type="similarity">
    <text evidence="2">Belongs to the cation diffusion facilitator (CDF) transporter (TC 2.A.4) family. FieF subfamily.</text>
</comment>
<dbReference type="SUPFAM" id="SSF161111">
    <property type="entry name" value="Cation efflux protein transmembrane domain-like"/>
    <property type="match status" value="1"/>
</dbReference>
<dbReference type="InterPro" id="IPR058533">
    <property type="entry name" value="Cation_efflux_TM"/>
</dbReference>
<feature type="transmembrane region" description="Helical" evidence="10">
    <location>
        <begin position="135"/>
        <end position="156"/>
    </location>
</feature>
<evidence type="ECO:0000256" key="10">
    <source>
        <dbReference type="SAM" id="Phobius"/>
    </source>
</evidence>
<dbReference type="GO" id="GO:0015086">
    <property type="term" value="F:cadmium ion transmembrane transporter activity"/>
    <property type="evidence" value="ECO:0007669"/>
    <property type="project" value="TreeGrafter"/>
</dbReference>
<evidence type="ECO:0000256" key="8">
    <source>
        <dbReference type="ARBA" id="ARBA00022989"/>
    </source>
</evidence>
<dbReference type="InterPro" id="IPR027469">
    <property type="entry name" value="Cation_efflux_TMD_sf"/>
</dbReference>
<dbReference type="Gene3D" id="1.20.1510.10">
    <property type="entry name" value="Cation efflux protein transmembrane domain"/>
    <property type="match status" value="1"/>
</dbReference>
<name>A0A5C8M6Y4_9GAMM</name>
<feature type="domain" description="Cation efflux protein transmembrane" evidence="11">
    <location>
        <begin position="33"/>
        <end position="223"/>
    </location>
</feature>
<evidence type="ECO:0000256" key="3">
    <source>
        <dbReference type="ARBA" id="ARBA00022448"/>
    </source>
</evidence>
<dbReference type="SUPFAM" id="SSF160240">
    <property type="entry name" value="Cation efflux protein cytoplasmic domain-like"/>
    <property type="match status" value="1"/>
</dbReference>
<proteinExistence type="inferred from homology"/>
<dbReference type="AlphaFoldDB" id="A0A5C8M6Y4"/>
<dbReference type="EMBL" id="VRLR01000001">
    <property type="protein sequence ID" value="TXK83130.1"/>
    <property type="molecule type" value="Genomic_DNA"/>
</dbReference>
<dbReference type="PANTHER" id="PTHR43840">
    <property type="entry name" value="MITOCHONDRIAL METAL TRANSPORTER 1-RELATED"/>
    <property type="match status" value="1"/>
</dbReference>
<dbReference type="OrthoDB" id="9806522at2"/>
<feature type="transmembrane region" description="Helical" evidence="10">
    <location>
        <begin position="93"/>
        <end position="115"/>
    </location>
</feature>
<feature type="transmembrane region" description="Helical" evidence="10">
    <location>
        <begin position="194"/>
        <end position="212"/>
    </location>
</feature>
<comment type="subcellular location">
    <subcellularLocation>
        <location evidence="1">Membrane</location>
        <topology evidence="1">Multi-pass membrane protein</topology>
    </subcellularLocation>
</comment>
<accession>A0A5C8M6Y4</accession>
<feature type="domain" description="Cation efflux protein cytoplasmic" evidence="12">
    <location>
        <begin position="227"/>
        <end position="304"/>
    </location>
</feature>
<gene>
    <name evidence="13" type="ORF">FU839_02320</name>
</gene>
<evidence type="ECO:0000313" key="13">
    <source>
        <dbReference type="EMBL" id="TXK83130.1"/>
    </source>
</evidence>
<evidence type="ECO:0000259" key="12">
    <source>
        <dbReference type="Pfam" id="PF16916"/>
    </source>
</evidence>
<dbReference type="Pfam" id="PF01545">
    <property type="entry name" value="Cation_efflux"/>
    <property type="match status" value="1"/>
</dbReference>
<dbReference type="Gene3D" id="3.30.70.1350">
    <property type="entry name" value="Cation efflux protein, cytoplasmic domain"/>
    <property type="match status" value="1"/>
</dbReference>
<evidence type="ECO:0000256" key="4">
    <source>
        <dbReference type="ARBA" id="ARBA00022475"/>
    </source>
</evidence>
<dbReference type="PANTHER" id="PTHR43840:SF41">
    <property type="entry name" value="CATION-EFFLUX PUMP FIEF"/>
    <property type="match status" value="1"/>
</dbReference>
<evidence type="ECO:0000259" key="11">
    <source>
        <dbReference type="Pfam" id="PF01545"/>
    </source>
</evidence>
<protein>
    <submittedName>
        <fullName evidence="13">Cation diffusion facilitator family transporter</fullName>
    </submittedName>
</protein>
<keyword evidence="8 10" id="KW-1133">Transmembrane helix</keyword>
<feature type="transmembrane region" description="Helical" evidence="10">
    <location>
        <begin position="63"/>
        <end position="81"/>
    </location>
</feature>
<keyword evidence="7" id="KW-0862">Zinc</keyword>
<dbReference type="GO" id="GO:0005886">
    <property type="term" value="C:plasma membrane"/>
    <property type="evidence" value="ECO:0007669"/>
    <property type="project" value="TreeGrafter"/>
</dbReference>
<dbReference type="InterPro" id="IPR050291">
    <property type="entry name" value="CDF_Transporter"/>
</dbReference>
<keyword evidence="5" id="KW-0410">Iron transport</keyword>
<keyword evidence="6 10" id="KW-0812">Transmembrane</keyword>
<sequence>MLMMKEAHMDSLNTKKTRTTDYQLWVKRSGYLTLTIALTILLLKFSAVLATNSSSVLASFTDASMDLLVSVLNFAVLRYALRPADDNHSFGHGKAEAVMALLQAAFLTGAAVLLLTQAFSRFHQTEVVQQLEFGMGITLLCALLTLTLVMAQRWIIKRTGSLAVKADLLHYRSDLLMNLLVIVALFFASQNLLWVDNLVAILICGYLLYSAYELAKEALQHLLDEQLPEEQLLLIEQALLTQPEVLAVEQLKTRQAGPHIFIQLRLVLKDDLSLLASHSIVDKAEQQLMTLYKQAEVIIHAEPYSESELKHKTVQSRKELVT</sequence>
<evidence type="ECO:0000256" key="9">
    <source>
        <dbReference type="ARBA" id="ARBA00023136"/>
    </source>
</evidence>
<dbReference type="InterPro" id="IPR002524">
    <property type="entry name" value="Cation_efflux"/>
</dbReference>
<dbReference type="GO" id="GO:0006882">
    <property type="term" value="P:intracellular zinc ion homeostasis"/>
    <property type="evidence" value="ECO:0007669"/>
    <property type="project" value="TreeGrafter"/>
</dbReference>
<evidence type="ECO:0000256" key="5">
    <source>
        <dbReference type="ARBA" id="ARBA00022496"/>
    </source>
</evidence>
<dbReference type="Pfam" id="PF16916">
    <property type="entry name" value="ZT_dimer"/>
    <property type="match status" value="1"/>
</dbReference>
<organism evidence="13 14">
    <name type="scientific">Rheinheimera tangshanensis</name>
    <dbReference type="NCBI Taxonomy" id="400153"/>
    <lineage>
        <taxon>Bacteria</taxon>
        <taxon>Pseudomonadati</taxon>
        <taxon>Pseudomonadota</taxon>
        <taxon>Gammaproteobacteria</taxon>
        <taxon>Chromatiales</taxon>
        <taxon>Chromatiaceae</taxon>
        <taxon>Rheinheimera</taxon>
    </lineage>
</organism>
<evidence type="ECO:0000256" key="6">
    <source>
        <dbReference type="ARBA" id="ARBA00022692"/>
    </source>
</evidence>
<dbReference type="NCBIfam" id="TIGR01297">
    <property type="entry name" value="CDF"/>
    <property type="match status" value="1"/>
</dbReference>
<evidence type="ECO:0000256" key="1">
    <source>
        <dbReference type="ARBA" id="ARBA00004141"/>
    </source>
</evidence>
<keyword evidence="14" id="KW-1185">Reference proteome</keyword>
<evidence type="ECO:0000313" key="14">
    <source>
        <dbReference type="Proteomes" id="UP000321814"/>
    </source>
</evidence>
<evidence type="ECO:0000256" key="7">
    <source>
        <dbReference type="ARBA" id="ARBA00022906"/>
    </source>
</evidence>
<keyword evidence="3" id="KW-0813">Transport</keyword>
<keyword evidence="7" id="KW-0864">Zinc transport</keyword>
<keyword evidence="5" id="KW-0408">Iron</keyword>
<keyword evidence="9 10" id="KW-0472">Membrane</keyword>
<reference evidence="13 14" key="1">
    <citation type="submission" date="2019-08" db="EMBL/GenBank/DDBJ databases">
        <title>Draft genome analysis of Rheinheimera tangshanensis isolated from the roots of fresh rice plants (Oryza sativa).</title>
        <authorList>
            <person name="Yu Q."/>
            <person name="Qi Y."/>
            <person name="Zhang H."/>
            <person name="Pu J."/>
        </authorList>
    </citation>
    <scope>NUCLEOTIDE SEQUENCE [LARGE SCALE GENOMIC DNA]</scope>
    <source>
        <strain evidence="13 14">JA3-B52</strain>
    </source>
</reference>
<feature type="transmembrane region" description="Helical" evidence="10">
    <location>
        <begin position="168"/>
        <end position="188"/>
    </location>
</feature>
<comment type="caution">
    <text evidence="13">The sequence shown here is derived from an EMBL/GenBank/DDBJ whole genome shotgun (WGS) entry which is preliminary data.</text>
</comment>
<dbReference type="GO" id="GO:0015341">
    <property type="term" value="F:zinc efflux antiporter activity"/>
    <property type="evidence" value="ECO:0007669"/>
    <property type="project" value="TreeGrafter"/>
</dbReference>
<keyword evidence="4" id="KW-1003">Cell membrane</keyword>
<keyword evidence="7" id="KW-0406">Ion transport</keyword>